<gene>
    <name evidence="3" type="ORF">BN1095_920037</name>
    <name evidence="2" type="ORF">BN1096_610135</name>
    <name evidence="1" type="ORF">BN1097_610084</name>
</gene>
<dbReference type="EMBL" id="LK932400">
    <property type="protein sequence ID" value="CDS87000.1"/>
    <property type="molecule type" value="Genomic_DNA"/>
</dbReference>
<accession>A0A069B222</accession>
<organism evidence="3">
    <name type="scientific">Clostridioides difficile</name>
    <name type="common">Peptoclostridium difficile</name>
    <dbReference type="NCBI Taxonomy" id="1496"/>
    <lineage>
        <taxon>Bacteria</taxon>
        <taxon>Bacillati</taxon>
        <taxon>Bacillota</taxon>
        <taxon>Clostridia</taxon>
        <taxon>Peptostreptococcales</taxon>
        <taxon>Peptostreptococcaceae</taxon>
        <taxon>Clostridioides</taxon>
    </lineage>
</organism>
<sequence length="141" mass="16272">MENSRGEGASLKTYEIIPKPPAILSKLGKEKYTEIAKSLVDEEKWKVGDEIALTALCVNYQRWMQAEKAIKTNKDLCFETETGYRQQIPEISIANNCMKMMLTFIKEFALTPRERVKLKELVLNPTEVENIDKELDDMIQK</sequence>
<dbReference type="InterPro" id="IPR006448">
    <property type="entry name" value="Phage_term_ssu_P27"/>
</dbReference>
<proteinExistence type="predicted"/>
<dbReference type="EMBL" id="LK932515">
    <property type="protein sequence ID" value="CDS87324.1"/>
    <property type="molecule type" value="Genomic_DNA"/>
</dbReference>
<name>A0A069B222_CLODI</name>
<protein>
    <submittedName>
        <fullName evidence="1">Phage terminase</fullName>
    </submittedName>
</protein>
<evidence type="ECO:0000313" key="2">
    <source>
        <dbReference type="EMBL" id="CDS87324.1"/>
    </source>
</evidence>
<dbReference type="EMBL" id="LK933537">
    <property type="protein sequence ID" value="CDT82032.1"/>
    <property type="molecule type" value="Genomic_DNA"/>
</dbReference>
<dbReference type="AlphaFoldDB" id="A0A069B222"/>
<dbReference type="RefSeq" id="WP_021366620.1">
    <property type="nucleotide sequence ID" value="NZ_BBYC01000290.1"/>
</dbReference>
<dbReference type="Pfam" id="PF05119">
    <property type="entry name" value="Terminase_4"/>
    <property type="match status" value="1"/>
</dbReference>
<reference evidence="3" key="1">
    <citation type="submission" date="2014-07" db="EMBL/GenBank/DDBJ databases">
        <authorList>
            <person name="Monot Marc"/>
        </authorList>
    </citation>
    <scope>NUCLEOTIDE SEQUENCE</scope>
    <source>
        <strain evidence="3">7032989</strain>
        <strain evidence="1">7032994</strain>
    </source>
</reference>
<evidence type="ECO:0000313" key="3">
    <source>
        <dbReference type="EMBL" id="CDT82032.1"/>
    </source>
</evidence>
<evidence type="ECO:0000313" key="1">
    <source>
        <dbReference type="EMBL" id="CDS87000.1"/>
    </source>
</evidence>